<feature type="region of interest" description="Disordered" evidence="3">
    <location>
        <begin position="401"/>
        <end position="447"/>
    </location>
</feature>
<sequence>MELADLLGRRTAREAVEQLLAGARAGHSGALVVRGEAGIGKSAVLEYARSAASRSGFRVEHSVGAESETQFALSGVHQLCASLLDRAGALPEPQQAALGVAFGMRGGSAPDRFLVGLAVLNLLAEVAEDGPLLCLVDDAQWLDDASAQVLAFVARRVGAERLALVFAVRDSDEGEALPFSGIPELRLDRLGETDAWALLTAASRVPLDDVVRARIVAEARGNPLALLELPRTAQPAHLAGGFELPDGPDVPRRIEDSFQHRSASLPAPTQLLLLAAAAEPTGEAQLLWRAAEHLGIAREAAAPAEVAGLLEIDARVRFRHPLVRSAVYQAATAPDRRRAHGALAEATDPEVDPDRRAWHRAQAVFGVDEEAAAALERSAGRAQARGGLAAAGAYLQHAAELTPGRPAVRDGRWKPPTPSTRPARPSSPWTSWRSQRPDRWTRCNGPASNCCAPRSRFT</sequence>
<feature type="compositionally biased region" description="Low complexity" evidence="3">
    <location>
        <begin position="420"/>
        <end position="434"/>
    </location>
</feature>
<protein>
    <submittedName>
        <fullName evidence="5">AAA family ATPase</fullName>
    </submittedName>
</protein>
<dbReference type="Pfam" id="PF13191">
    <property type="entry name" value="AAA_16"/>
    <property type="match status" value="1"/>
</dbReference>
<evidence type="ECO:0000313" key="5">
    <source>
        <dbReference type="EMBL" id="WRL66489.1"/>
    </source>
</evidence>
<name>A0ABZ1B6R0_9ACTN</name>
<dbReference type="SUPFAM" id="SSF52540">
    <property type="entry name" value="P-loop containing nucleoside triphosphate hydrolases"/>
    <property type="match status" value="1"/>
</dbReference>
<feature type="domain" description="Orc1-like AAA ATPase" evidence="4">
    <location>
        <begin position="6"/>
        <end position="164"/>
    </location>
</feature>
<gene>
    <name evidence="5" type="ORF">U6N30_14390</name>
</gene>
<evidence type="ECO:0000256" key="3">
    <source>
        <dbReference type="SAM" id="MobiDB-lite"/>
    </source>
</evidence>
<dbReference type="PANTHER" id="PTHR16305">
    <property type="entry name" value="TESTICULAR SOLUBLE ADENYLYL CYCLASE"/>
    <property type="match status" value="1"/>
</dbReference>
<evidence type="ECO:0000256" key="1">
    <source>
        <dbReference type="ARBA" id="ARBA00022741"/>
    </source>
</evidence>
<dbReference type="InterPro" id="IPR027417">
    <property type="entry name" value="P-loop_NTPase"/>
</dbReference>
<keyword evidence="6" id="KW-1185">Reference proteome</keyword>
<evidence type="ECO:0000259" key="4">
    <source>
        <dbReference type="Pfam" id="PF13191"/>
    </source>
</evidence>
<organism evidence="5 6">
    <name type="scientific">Blastococcus brunescens</name>
    <dbReference type="NCBI Taxonomy" id="1564165"/>
    <lineage>
        <taxon>Bacteria</taxon>
        <taxon>Bacillati</taxon>
        <taxon>Actinomycetota</taxon>
        <taxon>Actinomycetes</taxon>
        <taxon>Geodermatophilales</taxon>
        <taxon>Geodermatophilaceae</taxon>
        <taxon>Blastococcus</taxon>
    </lineage>
</organism>
<accession>A0ABZ1B6R0</accession>
<dbReference type="Proteomes" id="UP001324287">
    <property type="component" value="Chromosome"/>
</dbReference>
<dbReference type="EMBL" id="CP141261">
    <property type="protein sequence ID" value="WRL66489.1"/>
    <property type="molecule type" value="Genomic_DNA"/>
</dbReference>
<keyword evidence="1" id="KW-0547">Nucleotide-binding</keyword>
<dbReference type="RefSeq" id="WP_324277801.1">
    <property type="nucleotide sequence ID" value="NZ_CP141261.1"/>
</dbReference>
<evidence type="ECO:0000256" key="2">
    <source>
        <dbReference type="ARBA" id="ARBA00022840"/>
    </source>
</evidence>
<evidence type="ECO:0000313" key="6">
    <source>
        <dbReference type="Proteomes" id="UP001324287"/>
    </source>
</evidence>
<keyword evidence="2" id="KW-0067">ATP-binding</keyword>
<reference evidence="5 6" key="1">
    <citation type="submission" date="2023-12" db="EMBL/GenBank/DDBJ databases">
        <title>Blastococcus brunescens sp. nov., an actonobacterium isolated from sandstone collected in sahara desert.</title>
        <authorList>
            <person name="Gtari M."/>
            <person name="Ghodhbane F."/>
        </authorList>
    </citation>
    <scope>NUCLEOTIDE SEQUENCE [LARGE SCALE GENOMIC DNA]</scope>
    <source>
        <strain evidence="5 6">BMG 8361</strain>
    </source>
</reference>
<dbReference type="PANTHER" id="PTHR16305:SF35">
    <property type="entry name" value="TRANSCRIPTIONAL ACTIVATOR DOMAIN"/>
    <property type="match status" value="1"/>
</dbReference>
<proteinExistence type="predicted"/>
<dbReference type="InterPro" id="IPR041664">
    <property type="entry name" value="AAA_16"/>
</dbReference>